<gene>
    <name evidence="3" type="ORF">RFI_07047</name>
</gene>
<evidence type="ECO:0000256" key="1">
    <source>
        <dbReference type="SAM" id="Coils"/>
    </source>
</evidence>
<evidence type="ECO:0000313" key="3">
    <source>
        <dbReference type="EMBL" id="ETO30074.1"/>
    </source>
</evidence>
<feature type="region of interest" description="Disordered" evidence="2">
    <location>
        <begin position="1"/>
        <end position="28"/>
    </location>
</feature>
<sequence>MLLKKKKKNQKHSQFRTNTWKQDKSGLKDAHSQQTLFQVKKGLLDIRKQVEKRETEAESIKTKLTRQLSELRAELEQIEKNKIKTESTIRNLQKGTKN</sequence>
<dbReference type="AlphaFoldDB" id="X6NW70"/>
<comment type="caution">
    <text evidence="3">The sequence shown here is derived from an EMBL/GenBank/DDBJ whole genome shotgun (WGS) entry which is preliminary data.</text>
</comment>
<dbReference type="Proteomes" id="UP000023152">
    <property type="component" value="Unassembled WGS sequence"/>
</dbReference>
<keyword evidence="4" id="KW-1185">Reference proteome</keyword>
<accession>X6NW70</accession>
<feature type="compositionally biased region" description="Basic residues" evidence="2">
    <location>
        <begin position="1"/>
        <end position="14"/>
    </location>
</feature>
<organism evidence="3 4">
    <name type="scientific">Reticulomyxa filosa</name>
    <dbReference type="NCBI Taxonomy" id="46433"/>
    <lineage>
        <taxon>Eukaryota</taxon>
        <taxon>Sar</taxon>
        <taxon>Rhizaria</taxon>
        <taxon>Retaria</taxon>
        <taxon>Foraminifera</taxon>
        <taxon>Monothalamids</taxon>
        <taxon>Reticulomyxidae</taxon>
        <taxon>Reticulomyxa</taxon>
    </lineage>
</organism>
<name>X6NW70_RETFI</name>
<proteinExistence type="predicted"/>
<keyword evidence="1" id="KW-0175">Coiled coil</keyword>
<reference evidence="3 4" key="1">
    <citation type="journal article" date="2013" name="Curr. Biol.">
        <title>The Genome of the Foraminiferan Reticulomyxa filosa.</title>
        <authorList>
            <person name="Glockner G."/>
            <person name="Hulsmann N."/>
            <person name="Schleicher M."/>
            <person name="Noegel A.A."/>
            <person name="Eichinger L."/>
            <person name="Gallinger C."/>
            <person name="Pawlowski J."/>
            <person name="Sierra R."/>
            <person name="Euteneuer U."/>
            <person name="Pillet L."/>
            <person name="Moustafa A."/>
            <person name="Platzer M."/>
            <person name="Groth M."/>
            <person name="Szafranski K."/>
            <person name="Schliwa M."/>
        </authorList>
    </citation>
    <scope>NUCLEOTIDE SEQUENCE [LARGE SCALE GENOMIC DNA]</scope>
</reference>
<evidence type="ECO:0000313" key="4">
    <source>
        <dbReference type="Proteomes" id="UP000023152"/>
    </source>
</evidence>
<evidence type="ECO:0000256" key="2">
    <source>
        <dbReference type="SAM" id="MobiDB-lite"/>
    </source>
</evidence>
<feature type="coiled-coil region" evidence="1">
    <location>
        <begin position="54"/>
        <end position="95"/>
    </location>
</feature>
<protein>
    <submittedName>
        <fullName evidence="3">Uncharacterized protein</fullName>
    </submittedName>
</protein>
<dbReference type="EMBL" id="ASPP01005690">
    <property type="protein sequence ID" value="ETO30074.1"/>
    <property type="molecule type" value="Genomic_DNA"/>
</dbReference>